<dbReference type="AlphaFoldDB" id="S4NVB4"/>
<evidence type="ECO:0000313" key="1">
    <source>
        <dbReference type="EMBL" id="JAA77585.1"/>
    </source>
</evidence>
<dbReference type="EMBL" id="GAIX01014975">
    <property type="protein sequence ID" value="JAA77585.1"/>
    <property type="molecule type" value="Transcribed_RNA"/>
</dbReference>
<name>S4NVB4_9NEOP</name>
<proteinExistence type="predicted"/>
<accession>S4NVB4</accession>
<reference evidence="1" key="1">
    <citation type="journal article" date="2013" name="BMC Genomics">
        <title>Unscrambling butterfly oogenesis.</title>
        <authorList>
            <person name="Carter J.M."/>
            <person name="Baker S.C."/>
            <person name="Pink R."/>
            <person name="Carter D.R."/>
            <person name="Collins A."/>
            <person name="Tomlin J."/>
            <person name="Gibbs M."/>
            <person name="Breuker C.J."/>
        </authorList>
    </citation>
    <scope>NUCLEOTIDE SEQUENCE</scope>
    <source>
        <tissue evidence="1">Ovary</tissue>
    </source>
</reference>
<sequence>RATASYIYRYVGNYKDNHDRAGHDYLYFSPLLGKGSLSPFCIAGELIHYSLMPLQCTVSPSESLGSLNTLRT</sequence>
<protein>
    <submittedName>
        <fullName evidence="1">Uncharacterized protein</fullName>
    </submittedName>
</protein>
<reference evidence="1" key="2">
    <citation type="submission" date="2013-05" db="EMBL/GenBank/DDBJ databases">
        <authorList>
            <person name="Carter J.-M."/>
            <person name="Baker S.C."/>
            <person name="Pink R."/>
            <person name="Carter D.R.F."/>
            <person name="Collins A."/>
            <person name="Tomlin J."/>
            <person name="Gibbs M."/>
            <person name="Breuker C.J."/>
        </authorList>
    </citation>
    <scope>NUCLEOTIDE SEQUENCE</scope>
    <source>
        <tissue evidence="1">Ovary</tissue>
    </source>
</reference>
<feature type="non-terminal residue" evidence="1">
    <location>
        <position position="72"/>
    </location>
</feature>
<feature type="non-terminal residue" evidence="1">
    <location>
        <position position="1"/>
    </location>
</feature>
<organism evidence="1">
    <name type="scientific">Pararge aegeria</name>
    <name type="common">speckled wood butterfly</name>
    <dbReference type="NCBI Taxonomy" id="116150"/>
    <lineage>
        <taxon>Eukaryota</taxon>
        <taxon>Metazoa</taxon>
        <taxon>Ecdysozoa</taxon>
        <taxon>Arthropoda</taxon>
        <taxon>Hexapoda</taxon>
        <taxon>Insecta</taxon>
        <taxon>Pterygota</taxon>
        <taxon>Neoptera</taxon>
        <taxon>Endopterygota</taxon>
        <taxon>Lepidoptera</taxon>
        <taxon>Glossata</taxon>
        <taxon>Ditrysia</taxon>
        <taxon>Papilionoidea</taxon>
        <taxon>Nymphalidae</taxon>
        <taxon>Satyrinae</taxon>
        <taxon>Satyrini</taxon>
        <taxon>Parargina</taxon>
        <taxon>Pararge</taxon>
    </lineage>
</organism>